<dbReference type="InterPro" id="IPR042235">
    <property type="entry name" value="ZP-C_dom"/>
</dbReference>
<keyword evidence="5" id="KW-1185">Reference proteome</keyword>
<organism evidence="4 5">
    <name type="scientific">Champsocephalus gunnari</name>
    <name type="common">Mackerel icefish</name>
    <dbReference type="NCBI Taxonomy" id="52237"/>
    <lineage>
        <taxon>Eukaryota</taxon>
        <taxon>Metazoa</taxon>
        <taxon>Chordata</taxon>
        <taxon>Craniata</taxon>
        <taxon>Vertebrata</taxon>
        <taxon>Euteleostomi</taxon>
        <taxon>Actinopterygii</taxon>
        <taxon>Neopterygii</taxon>
        <taxon>Teleostei</taxon>
        <taxon>Neoteleostei</taxon>
        <taxon>Acanthomorphata</taxon>
        <taxon>Eupercaria</taxon>
        <taxon>Perciformes</taxon>
        <taxon>Notothenioidei</taxon>
        <taxon>Channichthyidae</taxon>
        <taxon>Champsocephalus</taxon>
    </lineage>
</organism>
<dbReference type="InterPro" id="IPR055355">
    <property type="entry name" value="ZP-C"/>
</dbReference>
<dbReference type="EMBL" id="JAURVH010001513">
    <property type="protein sequence ID" value="KAK5935774.1"/>
    <property type="molecule type" value="Genomic_DNA"/>
</dbReference>
<dbReference type="GO" id="GO:0032190">
    <property type="term" value="F:acrosin binding"/>
    <property type="evidence" value="ECO:0007669"/>
    <property type="project" value="TreeGrafter"/>
</dbReference>
<protein>
    <recommendedName>
        <fullName evidence="3">ZP domain-containing protein</fullName>
    </recommendedName>
</protein>
<feature type="domain" description="ZP" evidence="3">
    <location>
        <begin position="37"/>
        <end position="281"/>
    </location>
</feature>
<dbReference type="GO" id="GO:0007339">
    <property type="term" value="P:binding of sperm to zona pellucida"/>
    <property type="evidence" value="ECO:0007669"/>
    <property type="project" value="TreeGrafter"/>
</dbReference>
<proteinExistence type="predicted"/>
<dbReference type="PANTHER" id="PTHR11576">
    <property type="entry name" value="ZONA PELLUCIDA SPERM-BINDING PROTEIN 3"/>
    <property type="match status" value="1"/>
</dbReference>
<dbReference type="PROSITE" id="PS51034">
    <property type="entry name" value="ZP_2"/>
    <property type="match status" value="1"/>
</dbReference>
<dbReference type="GO" id="GO:0035803">
    <property type="term" value="P:egg coat formation"/>
    <property type="evidence" value="ECO:0007669"/>
    <property type="project" value="TreeGrafter"/>
</dbReference>
<dbReference type="FunFam" id="2.60.40.4100:FF:000002">
    <property type="entry name" value="Zona pellucida sperm-binding protein 3"/>
    <property type="match status" value="1"/>
</dbReference>
<dbReference type="Gene3D" id="2.60.40.4100">
    <property type="entry name" value="Zona pellucida, ZP-C domain"/>
    <property type="match status" value="1"/>
</dbReference>
<dbReference type="PANTHER" id="PTHR11576:SF3">
    <property type="entry name" value="SI:CH211-14A17.6-RELATED"/>
    <property type="match status" value="1"/>
</dbReference>
<keyword evidence="2" id="KW-0732">Signal</keyword>
<accession>A0AAN8EAR0</accession>
<dbReference type="Gene3D" id="2.60.40.3210">
    <property type="entry name" value="Zona pellucida, ZP-N domain"/>
    <property type="match status" value="1"/>
</dbReference>
<keyword evidence="1" id="KW-1015">Disulfide bond</keyword>
<dbReference type="GO" id="GO:0031012">
    <property type="term" value="C:extracellular matrix"/>
    <property type="evidence" value="ECO:0007669"/>
    <property type="project" value="TreeGrafter"/>
</dbReference>
<dbReference type="SMART" id="SM00241">
    <property type="entry name" value="ZP"/>
    <property type="match status" value="1"/>
</dbReference>
<dbReference type="Proteomes" id="UP001331515">
    <property type="component" value="Unassembled WGS sequence"/>
</dbReference>
<gene>
    <name evidence="4" type="ORF">CgunFtcFv8_021107</name>
</gene>
<dbReference type="Pfam" id="PF00100">
    <property type="entry name" value="Zona_pellucida"/>
    <property type="match status" value="1"/>
</dbReference>
<feature type="chain" id="PRO_5043008173" description="ZP domain-containing protein" evidence="2">
    <location>
        <begin position="33"/>
        <end position="332"/>
    </location>
</feature>
<sequence>MHCVSSKHAVMMVSFCQGALLLSLAAAMAVYADMKVDCGPDFVTLMWTESRPQADTSLLRLGSCFPTSFSAGEAYFYVDLTDCNFRILVTGDVLLYSNDLTYVASDDSYNLAFTHPVVCAYERPNDWYSSQQIYDPVFKTYGLGDLQFTHWPYEWWTTSQAPLNLQAILWAPSSPSWLVWCRRAHQPLLLLLEECVAATTPELHPESTMYPIISNKGCLLESVSSQSKFEPRQKSSEMRLSLQTFTFAMREEVFIHCKLLAWDPNGLDSTKKACHFVKGHGWELLDNLAQSNLCDCCESKCKSRRQRSVASEKHGMVQKAVIGPFTITDVNS</sequence>
<evidence type="ECO:0000256" key="1">
    <source>
        <dbReference type="ARBA" id="ARBA00023157"/>
    </source>
</evidence>
<reference evidence="4 5" key="1">
    <citation type="journal article" date="2023" name="Mol. Biol. Evol.">
        <title>Genomics of Secondarily Temperate Adaptation in the Only Non-Antarctic Icefish.</title>
        <authorList>
            <person name="Rivera-Colon A.G."/>
            <person name="Rayamajhi N."/>
            <person name="Minhas B.F."/>
            <person name="Madrigal G."/>
            <person name="Bilyk K.T."/>
            <person name="Yoon V."/>
            <person name="Hune M."/>
            <person name="Gregory S."/>
            <person name="Cheng C.H.C."/>
            <person name="Catchen J.M."/>
        </authorList>
    </citation>
    <scope>NUCLEOTIDE SEQUENCE [LARGE SCALE GENOMIC DNA]</scope>
    <source>
        <tissue evidence="4">White muscle</tissue>
    </source>
</reference>
<dbReference type="InterPro" id="IPR001507">
    <property type="entry name" value="ZP_dom"/>
</dbReference>
<dbReference type="GO" id="GO:2000344">
    <property type="term" value="P:positive regulation of acrosome reaction"/>
    <property type="evidence" value="ECO:0007669"/>
    <property type="project" value="TreeGrafter"/>
</dbReference>
<dbReference type="AlphaFoldDB" id="A0AAN8EAR0"/>
<feature type="signal peptide" evidence="2">
    <location>
        <begin position="1"/>
        <end position="32"/>
    </location>
</feature>
<evidence type="ECO:0000259" key="3">
    <source>
        <dbReference type="PROSITE" id="PS51034"/>
    </source>
</evidence>
<name>A0AAN8EAR0_CHAGU</name>
<comment type="caution">
    <text evidence="4">The sequence shown here is derived from an EMBL/GenBank/DDBJ whole genome shotgun (WGS) entry which is preliminary data.</text>
</comment>
<evidence type="ECO:0000256" key="2">
    <source>
        <dbReference type="SAM" id="SignalP"/>
    </source>
</evidence>
<evidence type="ECO:0000313" key="4">
    <source>
        <dbReference type="EMBL" id="KAK5935774.1"/>
    </source>
</evidence>
<evidence type="ECO:0000313" key="5">
    <source>
        <dbReference type="Proteomes" id="UP001331515"/>
    </source>
</evidence>